<reference evidence="1" key="1">
    <citation type="journal article" date="2020" name="Stud. Mycol.">
        <title>101 Dothideomycetes genomes: a test case for predicting lifestyles and emergence of pathogens.</title>
        <authorList>
            <person name="Haridas S."/>
            <person name="Albert R."/>
            <person name="Binder M."/>
            <person name="Bloem J."/>
            <person name="Labutti K."/>
            <person name="Salamov A."/>
            <person name="Andreopoulos B."/>
            <person name="Baker S."/>
            <person name="Barry K."/>
            <person name="Bills G."/>
            <person name="Bluhm B."/>
            <person name="Cannon C."/>
            <person name="Castanera R."/>
            <person name="Culley D."/>
            <person name="Daum C."/>
            <person name="Ezra D."/>
            <person name="Gonzalez J."/>
            <person name="Henrissat B."/>
            <person name="Kuo A."/>
            <person name="Liang C."/>
            <person name="Lipzen A."/>
            <person name="Lutzoni F."/>
            <person name="Magnuson J."/>
            <person name="Mondo S."/>
            <person name="Nolan M."/>
            <person name="Ohm R."/>
            <person name="Pangilinan J."/>
            <person name="Park H.-J."/>
            <person name="Ramirez L."/>
            <person name="Alfaro M."/>
            <person name="Sun H."/>
            <person name="Tritt A."/>
            <person name="Yoshinaga Y."/>
            <person name="Zwiers L.-H."/>
            <person name="Turgeon B."/>
            <person name="Goodwin S."/>
            <person name="Spatafora J."/>
            <person name="Crous P."/>
            <person name="Grigoriev I."/>
        </authorList>
    </citation>
    <scope>NUCLEOTIDE SEQUENCE</scope>
    <source>
        <strain evidence="1">CBS 525.71</strain>
    </source>
</reference>
<keyword evidence="2" id="KW-1185">Reference proteome</keyword>
<proteinExistence type="predicted"/>
<dbReference type="Proteomes" id="UP000799754">
    <property type="component" value="Unassembled WGS sequence"/>
</dbReference>
<organism evidence="1 2">
    <name type="scientific">Macroventuria anomochaeta</name>
    <dbReference type="NCBI Taxonomy" id="301207"/>
    <lineage>
        <taxon>Eukaryota</taxon>
        <taxon>Fungi</taxon>
        <taxon>Dikarya</taxon>
        <taxon>Ascomycota</taxon>
        <taxon>Pezizomycotina</taxon>
        <taxon>Dothideomycetes</taxon>
        <taxon>Pleosporomycetidae</taxon>
        <taxon>Pleosporales</taxon>
        <taxon>Pleosporineae</taxon>
        <taxon>Didymellaceae</taxon>
        <taxon>Macroventuria</taxon>
    </lineage>
</organism>
<dbReference type="EMBL" id="MU006724">
    <property type="protein sequence ID" value="KAF2625638.1"/>
    <property type="molecule type" value="Genomic_DNA"/>
</dbReference>
<name>A0ACB6RV22_9PLEO</name>
<gene>
    <name evidence="1" type="ORF">BU25DRAFT_472916</name>
</gene>
<sequence length="224" mass="24601">MGESAGAGSILYHLTSPGVSSLSLSKKTIVQSPYIYYISKFQQEETFRQVLQASNVSSLVELQTLPTENLQTANGIVVGNSRPCGTFGFGPVLDDDRYTEYPPFLLHQRQFDHSIQVMGGHNSNEGLLFASPVIHNKSQFDLNIALLFPQAFGSALSAIEQTLYPAIFDRSFGYVNQLGRIARVIAVAPITCNNYFIDKVFGPLNASFAYQFSVPPAWHANDLG</sequence>
<comment type="caution">
    <text evidence="1">The sequence shown here is derived from an EMBL/GenBank/DDBJ whole genome shotgun (WGS) entry which is preliminary data.</text>
</comment>
<evidence type="ECO:0000313" key="2">
    <source>
        <dbReference type="Proteomes" id="UP000799754"/>
    </source>
</evidence>
<protein>
    <submittedName>
        <fullName evidence="1">Uncharacterized protein</fullName>
    </submittedName>
</protein>
<accession>A0ACB6RV22</accession>
<evidence type="ECO:0000313" key="1">
    <source>
        <dbReference type="EMBL" id="KAF2625638.1"/>
    </source>
</evidence>